<accession>A0A7I7L7V9</accession>
<keyword evidence="2" id="KW-1185">Reference proteome</keyword>
<dbReference type="InterPro" id="IPR022536">
    <property type="entry name" value="EspC"/>
</dbReference>
<dbReference type="Proteomes" id="UP000467164">
    <property type="component" value="Chromosome"/>
</dbReference>
<evidence type="ECO:0000313" key="2">
    <source>
        <dbReference type="Proteomes" id="UP000467164"/>
    </source>
</evidence>
<dbReference type="GO" id="GO:0009306">
    <property type="term" value="P:protein secretion"/>
    <property type="evidence" value="ECO:0007669"/>
    <property type="project" value="InterPro"/>
</dbReference>
<sequence length="111" mass="11419">MKSEVQPMNDMLTLQPDVVNRLASGHDATATSLRAATAAPAGIGATVAETHGPFTSTFNNALSAYEAVRASAGRALEGVADGLSTNLTRALASYADTDQRGAEILDAQIDN</sequence>
<organism evidence="1 2">
    <name type="scientific">Mycobacterium shottsii</name>
    <dbReference type="NCBI Taxonomy" id="133549"/>
    <lineage>
        <taxon>Bacteria</taxon>
        <taxon>Bacillati</taxon>
        <taxon>Actinomycetota</taxon>
        <taxon>Actinomycetes</taxon>
        <taxon>Mycobacteriales</taxon>
        <taxon>Mycobacteriaceae</taxon>
        <taxon>Mycobacterium</taxon>
        <taxon>Mycobacterium ulcerans group</taxon>
    </lineage>
</organism>
<proteinExistence type="predicted"/>
<evidence type="ECO:0000313" key="1">
    <source>
        <dbReference type="EMBL" id="BBX55815.1"/>
    </source>
</evidence>
<gene>
    <name evidence="1" type="ORF">MSHO_11600</name>
</gene>
<reference evidence="1 2" key="1">
    <citation type="journal article" date="2019" name="Emerg. Microbes Infect.">
        <title>Comprehensive subspecies identification of 175 nontuberculous mycobacteria species based on 7547 genomic profiles.</title>
        <authorList>
            <person name="Matsumoto Y."/>
            <person name="Kinjo T."/>
            <person name="Motooka D."/>
            <person name="Nabeya D."/>
            <person name="Jung N."/>
            <person name="Uechi K."/>
            <person name="Horii T."/>
            <person name="Iida T."/>
            <person name="Fujita J."/>
            <person name="Nakamura S."/>
        </authorList>
    </citation>
    <scope>NUCLEOTIDE SEQUENCE [LARGE SCALE GENOMIC DNA]</scope>
    <source>
        <strain evidence="1 2">JCM 12657</strain>
    </source>
</reference>
<dbReference type="AlphaFoldDB" id="A0A7I7L7V9"/>
<dbReference type="EMBL" id="AP022572">
    <property type="protein sequence ID" value="BBX55815.1"/>
    <property type="molecule type" value="Genomic_DNA"/>
</dbReference>
<dbReference type="KEGG" id="msho:MSHO_11600"/>
<protein>
    <recommendedName>
        <fullName evidence="3">ESX-1 secretion-associated protein</fullName>
    </recommendedName>
</protein>
<name>A0A7I7L7V9_9MYCO</name>
<evidence type="ECO:0008006" key="3">
    <source>
        <dbReference type="Google" id="ProtNLM"/>
    </source>
</evidence>
<dbReference type="Pfam" id="PF10824">
    <property type="entry name" value="T7SS_ESX_EspC"/>
    <property type="match status" value="1"/>
</dbReference>